<dbReference type="PANTHER" id="PTHR12015">
    <property type="entry name" value="SMALL INDUCIBLE CYTOKINE A"/>
    <property type="match status" value="1"/>
</dbReference>
<evidence type="ECO:0000256" key="4">
    <source>
        <dbReference type="ARBA" id="ARBA00022525"/>
    </source>
</evidence>
<dbReference type="InterPro" id="IPR039809">
    <property type="entry name" value="Chemokine_b/g/d"/>
</dbReference>
<sequence length="92" mass="9999">MKGLAAALLILLCTMALCSSAKGPKDGDVTAACCLSFISRRISRKYVVAYQKTSNDCPTPGIVFTTKRGHQVCVNPSNAWVQDYIRDLEQTS</sequence>
<evidence type="ECO:0000256" key="6">
    <source>
        <dbReference type="ARBA" id="ARBA00023157"/>
    </source>
</evidence>
<dbReference type="GeneID" id="105882215"/>
<dbReference type="FunFam" id="2.40.50.40:FF:000002">
    <property type="entry name" value="C-C motif chemokine"/>
    <property type="match status" value="1"/>
</dbReference>
<dbReference type="GO" id="GO:0070098">
    <property type="term" value="P:chemokine-mediated signaling pathway"/>
    <property type="evidence" value="ECO:0007669"/>
    <property type="project" value="TreeGrafter"/>
</dbReference>
<dbReference type="InterPro" id="IPR001811">
    <property type="entry name" value="Chemokine_IL8-like_dom"/>
</dbReference>
<dbReference type="GO" id="GO:0005615">
    <property type="term" value="C:extracellular space"/>
    <property type="evidence" value="ECO:0007669"/>
    <property type="project" value="UniProtKB-KW"/>
</dbReference>
<dbReference type="OrthoDB" id="8934837at2759"/>
<comment type="subunit">
    <text evidence="8">Self-associates. Also heterodimer of MIP-1-alpha(4-69) and MIP-1-beta(3-69). Interacts with CCR1.</text>
</comment>
<feature type="domain" description="Chemokine interleukin-8-like" evidence="10">
    <location>
        <begin position="30"/>
        <end position="88"/>
    </location>
</feature>
<dbReference type="CDD" id="cd00272">
    <property type="entry name" value="Chemokine_CC"/>
    <property type="match status" value="1"/>
</dbReference>
<dbReference type="Gene3D" id="2.40.50.40">
    <property type="match status" value="1"/>
</dbReference>
<dbReference type="EMBL" id="ABDC03019979">
    <property type="status" value="NOT_ANNOTATED_CDS"/>
    <property type="molecule type" value="Genomic_DNA"/>
</dbReference>
<evidence type="ECO:0000256" key="8">
    <source>
        <dbReference type="ARBA" id="ARBA00046726"/>
    </source>
</evidence>
<evidence type="ECO:0000256" key="3">
    <source>
        <dbReference type="ARBA" id="ARBA00022514"/>
    </source>
</evidence>
<dbReference type="KEGG" id="mmur:105882215"/>
<name>A0A8C5VPG1_MICMU</name>
<keyword evidence="3 9" id="KW-0202">Cytokine</keyword>
<dbReference type="Pfam" id="PF00048">
    <property type="entry name" value="IL8"/>
    <property type="match status" value="1"/>
</dbReference>
<dbReference type="GeneTree" id="ENSGT01100000263482"/>
<gene>
    <name evidence="11" type="primary">LOC105882215</name>
</gene>
<evidence type="ECO:0000256" key="9">
    <source>
        <dbReference type="RuleBase" id="RU361150"/>
    </source>
</evidence>
<comment type="subcellular location">
    <subcellularLocation>
        <location evidence="1 9">Secreted</location>
    </subcellularLocation>
</comment>
<keyword evidence="9" id="KW-0145">Chemotaxis</keyword>
<reference evidence="11" key="1">
    <citation type="submission" date="2016-12" db="EMBL/GenBank/DDBJ databases">
        <title>Mouse lemur reference genome and diversity panel.</title>
        <authorList>
            <person name="Harris R."/>
            <person name="Larsen P."/>
            <person name="Liu Y."/>
            <person name="Hughes D.S."/>
            <person name="Murali S."/>
            <person name="Raveendran M."/>
            <person name="Korchina V."/>
            <person name="Wang M."/>
            <person name="Jhangiani S."/>
            <person name="Bandaranaike D."/>
            <person name="Bellair M."/>
            <person name="Blankenburg K."/>
            <person name="Chao H."/>
            <person name="Dahdouli M."/>
            <person name="Dinh H."/>
            <person name="Doddapaneni H."/>
            <person name="English A."/>
            <person name="Firestine M."/>
            <person name="Gnanaolivu R."/>
            <person name="Gross S."/>
            <person name="Hernandez B."/>
            <person name="Javaid M."/>
            <person name="Jayaseelan J."/>
            <person name="Jones J."/>
            <person name="Khan Z."/>
            <person name="Kovar C."/>
            <person name="Kurapati P."/>
            <person name="Le B."/>
            <person name="Lee S."/>
            <person name="Li M."/>
            <person name="Mathew T."/>
            <person name="Narasimhan A."/>
            <person name="Ngo D."/>
            <person name="Nguyen L."/>
            <person name="Okwuonu G."/>
            <person name="Ongeri F."/>
            <person name="Osuji N."/>
            <person name="Pu L.-L."/>
            <person name="Puazo M."/>
            <person name="Quiroz J."/>
            <person name="Raj R."/>
            <person name="Rajbhandari K."/>
            <person name="Reid J.G."/>
            <person name="Santibanez J."/>
            <person name="Sexton D."/>
            <person name="Skinner E."/>
            <person name="Vee V."/>
            <person name="Weissenberger G."/>
            <person name="Wu Y."/>
            <person name="Xin Y."/>
            <person name="Han Y."/>
            <person name="Campbell C."/>
            <person name="Brown A."/>
            <person name="Sullivan B."/>
            <person name="Shelton J."/>
            <person name="Brown S."/>
            <person name="Dudchenko O."/>
            <person name="Machol I."/>
            <person name="Durand N."/>
            <person name="Shamim M."/>
            <person name="Lieberman A."/>
            <person name="Muzny D.M."/>
            <person name="Richards S."/>
            <person name="Yoder A."/>
            <person name="Worley K.C."/>
            <person name="Rogers J."/>
            <person name="Gibbs R.A."/>
        </authorList>
    </citation>
    <scope>NUCLEOTIDE SEQUENCE [LARGE SCALE GENOMIC DNA]</scope>
</reference>
<dbReference type="PANTHER" id="PTHR12015:SF183">
    <property type="entry name" value="C-C MOTIF CHEMOKINE 3"/>
    <property type="match status" value="1"/>
</dbReference>
<reference evidence="11" key="3">
    <citation type="submission" date="2025-09" db="UniProtKB">
        <authorList>
            <consortium name="Ensembl"/>
        </authorList>
    </citation>
    <scope>IDENTIFICATION</scope>
</reference>
<dbReference type="SMART" id="SM00199">
    <property type="entry name" value="SCY"/>
    <property type="match status" value="1"/>
</dbReference>
<evidence type="ECO:0000256" key="5">
    <source>
        <dbReference type="ARBA" id="ARBA00022729"/>
    </source>
</evidence>
<dbReference type="Ensembl" id="ENSMICT00000039555.2">
    <property type="protein sequence ID" value="ENSMICP00000024608.1"/>
    <property type="gene ID" value="ENSMICG00000038715.2"/>
</dbReference>
<dbReference type="Proteomes" id="UP000694394">
    <property type="component" value="Chromosome 16"/>
</dbReference>
<comment type="similarity">
    <text evidence="2 9">Belongs to the intercrine beta (chemokine CC) family.</text>
</comment>
<evidence type="ECO:0000256" key="2">
    <source>
        <dbReference type="ARBA" id="ARBA00010868"/>
    </source>
</evidence>
<dbReference type="AlphaFoldDB" id="A0A8C5VPG1"/>
<keyword evidence="12" id="KW-1185">Reference proteome</keyword>
<proteinExistence type="inferred from homology"/>
<evidence type="ECO:0000313" key="12">
    <source>
        <dbReference type="Proteomes" id="UP000694394"/>
    </source>
</evidence>
<keyword evidence="5 9" id="KW-0732">Signal</keyword>
<comment type="function">
    <text evidence="7">Monokine with inflammatory and chemokinetic properties. Binds to CCR1, CCR4 and CCR5. One of the major HIV-suppressive factors produced by CD8+ T-cells. Recombinant MIP-1-alpha induces a dose-dependent inhibition of different strains of HIV-1, HIV-2, and simian immunodeficiency virus (SIV).</text>
</comment>
<evidence type="ECO:0000259" key="10">
    <source>
        <dbReference type="SMART" id="SM00199"/>
    </source>
</evidence>
<dbReference type="PROSITE" id="PS00472">
    <property type="entry name" value="SMALL_CYTOKINES_CC"/>
    <property type="match status" value="1"/>
</dbReference>
<keyword evidence="4 9" id="KW-0964">Secreted</keyword>
<keyword evidence="6" id="KW-1015">Disulfide bond</keyword>
<organism evidence="11 12">
    <name type="scientific">Microcebus murinus</name>
    <name type="common">Gray mouse lemur</name>
    <name type="synonym">Lemur murinus</name>
    <dbReference type="NCBI Taxonomy" id="30608"/>
    <lineage>
        <taxon>Eukaryota</taxon>
        <taxon>Metazoa</taxon>
        <taxon>Chordata</taxon>
        <taxon>Craniata</taxon>
        <taxon>Vertebrata</taxon>
        <taxon>Euteleostomi</taxon>
        <taxon>Mammalia</taxon>
        <taxon>Eutheria</taxon>
        <taxon>Euarchontoglires</taxon>
        <taxon>Primates</taxon>
        <taxon>Strepsirrhini</taxon>
        <taxon>Lemuriformes</taxon>
        <taxon>Cheirogaleidae</taxon>
        <taxon>Microcebus</taxon>
    </lineage>
</organism>
<dbReference type="GO" id="GO:0008009">
    <property type="term" value="F:chemokine activity"/>
    <property type="evidence" value="ECO:0007669"/>
    <property type="project" value="InterPro"/>
</dbReference>
<dbReference type="InterPro" id="IPR000827">
    <property type="entry name" value="Chemokine_CC_CS"/>
</dbReference>
<dbReference type="GO" id="GO:0048020">
    <property type="term" value="F:CCR chemokine receptor binding"/>
    <property type="evidence" value="ECO:0007669"/>
    <property type="project" value="TreeGrafter"/>
</dbReference>
<feature type="signal peptide" evidence="9">
    <location>
        <begin position="1"/>
        <end position="20"/>
    </location>
</feature>
<dbReference type="GO" id="GO:0061844">
    <property type="term" value="P:antimicrobial humoral immune response mediated by antimicrobial peptide"/>
    <property type="evidence" value="ECO:0007669"/>
    <property type="project" value="TreeGrafter"/>
</dbReference>
<dbReference type="GO" id="GO:0030335">
    <property type="term" value="P:positive regulation of cell migration"/>
    <property type="evidence" value="ECO:0007669"/>
    <property type="project" value="TreeGrafter"/>
</dbReference>
<evidence type="ECO:0000256" key="1">
    <source>
        <dbReference type="ARBA" id="ARBA00004613"/>
    </source>
</evidence>
<evidence type="ECO:0000256" key="7">
    <source>
        <dbReference type="ARBA" id="ARBA00044740"/>
    </source>
</evidence>
<dbReference type="InterPro" id="IPR036048">
    <property type="entry name" value="Interleukin_8-like_sf"/>
</dbReference>
<dbReference type="RefSeq" id="XP_012639888.1">
    <property type="nucleotide sequence ID" value="XM_012784434.1"/>
</dbReference>
<accession>A0A8C5VPG1</accession>
<dbReference type="SUPFAM" id="SSF54117">
    <property type="entry name" value="Interleukin 8-like chemokines"/>
    <property type="match status" value="1"/>
</dbReference>
<protein>
    <recommendedName>
        <fullName evidence="9">C-C motif chemokine</fullName>
    </recommendedName>
</protein>
<dbReference type="GO" id="GO:0006954">
    <property type="term" value="P:inflammatory response"/>
    <property type="evidence" value="ECO:0007669"/>
    <property type="project" value="TreeGrafter"/>
</dbReference>
<evidence type="ECO:0000313" key="11">
    <source>
        <dbReference type="Ensembl" id="ENSMICP00000024608.1"/>
    </source>
</evidence>
<reference evidence="11" key="2">
    <citation type="submission" date="2025-08" db="UniProtKB">
        <authorList>
            <consortium name="Ensembl"/>
        </authorList>
    </citation>
    <scope>IDENTIFICATION</scope>
</reference>
<feature type="chain" id="PRO_5044039467" description="C-C motif chemokine" evidence="9">
    <location>
        <begin position="21"/>
        <end position="92"/>
    </location>
</feature>